<dbReference type="Proteomes" id="UP000214596">
    <property type="component" value="Unassembled WGS sequence"/>
</dbReference>
<dbReference type="OrthoDB" id="7107988at2"/>
<evidence type="ECO:0000313" key="3">
    <source>
        <dbReference type="Proteomes" id="UP000214596"/>
    </source>
</evidence>
<feature type="region of interest" description="Disordered" evidence="1">
    <location>
        <begin position="1"/>
        <end position="30"/>
    </location>
</feature>
<gene>
    <name evidence="2" type="ORF">CA163_17180</name>
</gene>
<organism evidence="2 3">
    <name type="scientific">Vibrio parahaemolyticus</name>
    <dbReference type="NCBI Taxonomy" id="670"/>
    <lineage>
        <taxon>Bacteria</taxon>
        <taxon>Pseudomonadati</taxon>
        <taxon>Pseudomonadota</taxon>
        <taxon>Gammaproteobacteria</taxon>
        <taxon>Vibrionales</taxon>
        <taxon>Vibrionaceae</taxon>
        <taxon>Vibrio</taxon>
    </lineage>
</organism>
<reference evidence="2 3" key="1">
    <citation type="journal article" date="2017" name="Appl. Environ. Microbiol.">
        <title>Parallel evolution of two clades of a major Atlantic endemic Vibrio parahaemolyticus pathogen lineage by independent acquisition of related pathogenicity islands.</title>
        <authorList>
            <person name="Xu F."/>
            <person name="Gonzalez-Escalona N."/>
            <person name="Drees K.P."/>
            <person name="Sebra R.P."/>
            <person name="Cooper V.S."/>
            <person name="Jones S.H."/>
            <person name="Whistler C.A."/>
        </authorList>
    </citation>
    <scope>NUCLEOTIDE SEQUENCE [LARGE SCALE GENOMIC DNA]</scope>
    <source>
        <strain evidence="2 3">MAVP-3</strain>
    </source>
</reference>
<dbReference type="EMBL" id="NIXT01001094">
    <property type="protein sequence ID" value="OXE31584.1"/>
    <property type="molecule type" value="Genomic_DNA"/>
</dbReference>
<protein>
    <submittedName>
        <fullName evidence="2">Uncharacterized protein</fullName>
    </submittedName>
</protein>
<accession>A0A227AF36</accession>
<proteinExistence type="predicted"/>
<sequence length="61" mass="7297">MYRKASKIRDKEMNREHKRRKMQKRKSPFSFERTGARLVARAYVEIKRNEHISGIPGATLH</sequence>
<evidence type="ECO:0000313" key="2">
    <source>
        <dbReference type="EMBL" id="OXE31584.1"/>
    </source>
</evidence>
<name>A0A227AF36_VIBPH</name>
<feature type="compositionally biased region" description="Basic residues" evidence="1">
    <location>
        <begin position="16"/>
        <end position="27"/>
    </location>
</feature>
<evidence type="ECO:0000256" key="1">
    <source>
        <dbReference type="SAM" id="MobiDB-lite"/>
    </source>
</evidence>
<comment type="caution">
    <text evidence="2">The sequence shown here is derived from an EMBL/GenBank/DDBJ whole genome shotgun (WGS) entry which is preliminary data.</text>
</comment>
<dbReference type="AlphaFoldDB" id="A0A227AF36"/>